<sequence>DDRAFDGLTVANTTHTDRRTRVLLQPPLQRFGEHITRENAFEERQSSPRRRWLFGPPLKGGNIVVSRRQGRPQHRTETLHLDRADRDGK</sequence>
<dbReference type="Proteomes" id="UP000265520">
    <property type="component" value="Unassembled WGS sequence"/>
</dbReference>
<feature type="region of interest" description="Disordered" evidence="1">
    <location>
        <begin position="39"/>
        <end position="89"/>
    </location>
</feature>
<organism evidence="2 3">
    <name type="scientific">Trifolium medium</name>
    <dbReference type="NCBI Taxonomy" id="97028"/>
    <lineage>
        <taxon>Eukaryota</taxon>
        <taxon>Viridiplantae</taxon>
        <taxon>Streptophyta</taxon>
        <taxon>Embryophyta</taxon>
        <taxon>Tracheophyta</taxon>
        <taxon>Spermatophyta</taxon>
        <taxon>Magnoliopsida</taxon>
        <taxon>eudicotyledons</taxon>
        <taxon>Gunneridae</taxon>
        <taxon>Pentapetalae</taxon>
        <taxon>rosids</taxon>
        <taxon>fabids</taxon>
        <taxon>Fabales</taxon>
        <taxon>Fabaceae</taxon>
        <taxon>Papilionoideae</taxon>
        <taxon>50 kb inversion clade</taxon>
        <taxon>NPAAA clade</taxon>
        <taxon>Hologalegina</taxon>
        <taxon>IRL clade</taxon>
        <taxon>Trifolieae</taxon>
        <taxon>Trifolium</taxon>
    </lineage>
</organism>
<protein>
    <submittedName>
        <fullName evidence="2">Uncharacterized protein</fullName>
    </submittedName>
</protein>
<proteinExistence type="predicted"/>
<evidence type="ECO:0000313" key="2">
    <source>
        <dbReference type="EMBL" id="MCI35592.1"/>
    </source>
</evidence>
<dbReference type="AlphaFoldDB" id="A0A392RHI8"/>
<name>A0A392RHI8_9FABA</name>
<feature type="compositionally biased region" description="Basic and acidic residues" evidence="1">
    <location>
        <begin position="74"/>
        <end position="89"/>
    </location>
</feature>
<dbReference type="EMBL" id="LXQA010224946">
    <property type="protein sequence ID" value="MCI35592.1"/>
    <property type="molecule type" value="Genomic_DNA"/>
</dbReference>
<feature type="non-terminal residue" evidence="2">
    <location>
        <position position="1"/>
    </location>
</feature>
<reference evidence="2 3" key="1">
    <citation type="journal article" date="2018" name="Front. Plant Sci.">
        <title>Red Clover (Trifolium pratense) and Zigzag Clover (T. medium) - A Picture of Genomic Similarities and Differences.</title>
        <authorList>
            <person name="Dluhosova J."/>
            <person name="Istvanek J."/>
            <person name="Nedelnik J."/>
            <person name="Repkova J."/>
        </authorList>
    </citation>
    <scope>NUCLEOTIDE SEQUENCE [LARGE SCALE GENOMIC DNA]</scope>
    <source>
        <strain evidence="3">cv. 10/8</strain>
        <tissue evidence="2">Leaf</tissue>
    </source>
</reference>
<evidence type="ECO:0000256" key="1">
    <source>
        <dbReference type="SAM" id="MobiDB-lite"/>
    </source>
</evidence>
<evidence type="ECO:0000313" key="3">
    <source>
        <dbReference type="Proteomes" id="UP000265520"/>
    </source>
</evidence>
<accession>A0A392RHI8</accession>
<comment type="caution">
    <text evidence="2">The sequence shown here is derived from an EMBL/GenBank/DDBJ whole genome shotgun (WGS) entry which is preliminary data.</text>
</comment>
<keyword evidence="3" id="KW-1185">Reference proteome</keyword>